<evidence type="ECO:0000259" key="4">
    <source>
        <dbReference type="SMART" id="SM00479"/>
    </source>
</evidence>
<accession>A0ABT2GAE3</accession>
<dbReference type="RefSeq" id="WP_259484643.1">
    <property type="nucleotide sequence ID" value="NZ_JANTEZ010000001.1"/>
</dbReference>
<name>A0ABT2GAE3_9MICO</name>
<feature type="domain" description="Exonuclease" evidence="4">
    <location>
        <begin position="37"/>
        <end position="213"/>
    </location>
</feature>
<dbReference type="Pfam" id="PF00929">
    <property type="entry name" value="RNase_T"/>
    <property type="match status" value="1"/>
</dbReference>
<reference evidence="5" key="1">
    <citation type="submission" date="2022-08" db="EMBL/GenBank/DDBJ databases">
        <authorList>
            <person name="Deng Y."/>
            <person name="Han X.-F."/>
            <person name="Zhang Y.-Q."/>
        </authorList>
    </citation>
    <scope>NUCLEOTIDE SEQUENCE</scope>
    <source>
        <strain evidence="5">CPCC 205716</strain>
    </source>
</reference>
<dbReference type="SMART" id="SM00479">
    <property type="entry name" value="EXOIII"/>
    <property type="match status" value="1"/>
</dbReference>
<keyword evidence="6" id="KW-1185">Reference proteome</keyword>
<evidence type="ECO:0000256" key="3">
    <source>
        <dbReference type="ARBA" id="ARBA00022839"/>
    </source>
</evidence>
<protein>
    <submittedName>
        <fullName evidence="5">Exonuclease domain-containing protein</fullName>
    </submittedName>
</protein>
<dbReference type="Proteomes" id="UP001165580">
    <property type="component" value="Unassembled WGS sequence"/>
</dbReference>
<keyword evidence="3 5" id="KW-0269">Exonuclease</keyword>
<dbReference type="InterPro" id="IPR012337">
    <property type="entry name" value="RNaseH-like_sf"/>
</dbReference>
<dbReference type="SUPFAM" id="SSF53098">
    <property type="entry name" value="Ribonuclease H-like"/>
    <property type="match status" value="1"/>
</dbReference>
<dbReference type="PANTHER" id="PTHR30231">
    <property type="entry name" value="DNA POLYMERASE III SUBUNIT EPSILON"/>
    <property type="match status" value="1"/>
</dbReference>
<keyword evidence="2" id="KW-0378">Hydrolase</keyword>
<gene>
    <name evidence="5" type="ORF">NVV95_00845</name>
</gene>
<evidence type="ECO:0000313" key="5">
    <source>
        <dbReference type="EMBL" id="MCS5713091.1"/>
    </source>
</evidence>
<evidence type="ECO:0000256" key="2">
    <source>
        <dbReference type="ARBA" id="ARBA00022801"/>
    </source>
</evidence>
<comment type="caution">
    <text evidence="5">The sequence shown here is derived from an EMBL/GenBank/DDBJ whole genome shotgun (WGS) entry which is preliminary data.</text>
</comment>
<evidence type="ECO:0000313" key="6">
    <source>
        <dbReference type="Proteomes" id="UP001165580"/>
    </source>
</evidence>
<dbReference type="InterPro" id="IPR013520">
    <property type="entry name" value="Ribonucl_H"/>
</dbReference>
<sequence length="262" mass="28577">MTIVEVPLFEIDTLVDPVVPVEADARLTPLLPAWASRLAVFDLETTGIDVDTSRVVTANVTLLDDSGAPALRRDWLADPGVEIPEQATAVHGVTTQRARAEGRPAAEVVGEIVAALRAAFDDGYSLVVYNAPYDLTLLHRESLRHGVAPLEGPLPVVDPLVVDKQIDRYRKGKRTLTAAAEHYGVSLVDAHDAGADAIAAGLVARAIGERYAAELDLSPHELHEQQIAWHDAQCDSFEDYMRRTRDPSYTARRGWPEVPLKP</sequence>
<proteinExistence type="predicted"/>
<dbReference type="CDD" id="cd06127">
    <property type="entry name" value="DEDDh"/>
    <property type="match status" value="1"/>
</dbReference>
<dbReference type="NCBIfam" id="NF005927">
    <property type="entry name" value="PRK07942.1"/>
    <property type="match status" value="1"/>
</dbReference>
<dbReference type="PANTHER" id="PTHR30231:SF4">
    <property type="entry name" value="PROTEIN NEN2"/>
    <property type="match status" value="1"/>
</dbReference>
<organism evidence="5 6">
    <name type="scientific">Herbiconiux gentiana</name>
    <dbReference type="NCBI Taxonomy" id="2970912"/>
    <lineage>
        <taxon>Bacteria</taxon>
        <taxon>Bacillati</taxon>
        <taxon>Actinomycetota</taxon>
        <taxon>Actinomycetes</taxon>
        <taxon>Micrococcales</taxon>
        <taxon>Microbacteriaceae</taxon>
        <taxon>Herbiconiux</taxon>
    </lineage>
</organism>
<dbReference type="InterPro" id="IPR036397">
    <property type="entry name" value="RNaseH_sf"/>
</dbReference>
<dbReference type="GO" id="GO:0004527">
    <property type="term" value="F:exonuclease activity"/>
    <property type="evidence" value="ECO:0007669"/>
    <property type="project" value="UniProtKB-KW"/>
</dbReference>
<dbReference type="Gene3D" id="3.30.420.10">
    <property type="entry name" value="Ribonuclease H-like superfamily/Ribonuclease H"/>
    <property type="match status" value="1"/>
</dbReference>
<evidence type="ECO:0000256" key="1">
    <source>
        <dbReference type="ARBA" id="ARBA00022722"/>
    </source>
</evidence>
<dbReference type="EMBL" id="JANTEZ010000001">
    <property type="protein sequence ID" value="MCS5713091.1"/>
    <property type="molecule type" value="Genomic_DNA"/>
</dbReference>
<keyword evidence="1" id="KW-0540">Nuclease</keyword>